<sequence>MNLLPGSLGLEVPGHHQGPQVQDQDLAAQNPQWVPPLQGPSLEAPVLHLDPLVKGLDQVVLILQLHDQDQVVLILQLYDQDLVLPKVQDHLLDHQVKSQDLEVQNPHLVHQQLQLLHGQDLEVLRIQSLPQGLLGPSLGHQVPHLVQ</sequence>
<dbReference type="EMBL" id="HBUF01381347">
    <property type="protein sequence ID" value="CAG6730394.1"/>
    <property type="molecule type" value="Transcribed_RNA"/>
</dbReference>
<dbReference type="EMBL" id="HBUF01549661">
    <property type="protein sequence ID" value="CAG6758503.1"/>
    <property type="molecule type" value="Transcribed_RNA"/>
</dbReference>
<evidence type="ECO:0000313" key="1">
    <source>
        <dbReference type="EMBL" id="CAG6730394.1"/>
    </source>
</evidence>
<dbReference type="EMBL" id="HBUF01381346">
    <property type="protein sequence ID" value="CAG6730391.1"/>
    <property type="molecule type" value="Transcribed_RNA"/>
</dbReference>
<proteinExistence type="predicted"/>
<dbReference type="EMBL" id="HBUF01549662">
    <property type="protein sequence ID" value="CAG6758505.1"/>
    <property type="molecule type" value="Transcribed_RNA"/>
</dbReference>
<name>A0A8D9DWE0_9HEMI</name>
<reference evidence="1" key="1">
    <citation type="submission" date="2021-05" db="EMBL/GenBank/DDBJ databases">
        <authorList>
            <person name="Alioto T."/>
            <person name="Alioto T."/>
            <person name="Gomez Garrido J."/>
        </authorList>
    </citation>
    <scope>NUCLEOTIDE SEQUENCE</scope>
</reference>
<dbReference type="AlphaFoldDB" id="A0A8D9DWE0"/>
<protein>
    <submittedName>
        <fullName evidence="1">Uncharacterized protein</fullName>
    </submittedName>
</protein>
<organism evidence="1">
    <name type="scientific">Cacopsylla melanoneura</name>
    <dbReference type="NCBI Taxonomy" id="428564"/>
    <lineage>
        <taxon>Eukaryota</taxon>
        <taxon>Metazoa</taxon>
        <taxon>Ecdysozoa</taxon>
        <taxon>Arthropoda</taxon>
        <taxon>Hexapoda</taxon>
        <taxon>Insecta</taxon>
        <taxon>Pterygota</taxon>
        <taxon>Neoptera</taxon>
        <taxon>Paraneoptera</taxon>
        <taxon>Hemiptera</taxon>
        <taxon>Sternorrhyncha</taxon>
        <taxon>Psylloidea</taxon>
        <taxon>Psyllidae</taxon>
        <taxon>Psyllinae</taxon>
        <taxon>Cacopsylla</taxon>
    </lineage>
</organism>
<accession>A0A8D9DWE0</accession>